<feature type="region of interest" description="Disordered" evidence="1">
    <location>
        <begin position="1"/>
        <end position="68"/>
    </location>
</feature>
<dbReference type="AlphaFoldDB" id="W6UQC7"/>
<reference evidence="2 3" key="1">
    <citation type="journal article" date="2013" name="Nat. Genet.">
        <title>The genome of the hydatid tapeworm Echinococcus granulosus.</title>
        <authorList>
            <person name="Zheng H."/>
            <person name="Zhang W."/>
            <person name="Zhang L."/>
            <person name="Zhang Z."/>
            <person name="Li J."/>
            <person name="Lu G."/>
            <person name="Zhu Y."/>
            <person name="Wang Y."/>
            <person name="Huang Y."/>
            <person name="Liu J."/>
            <person name="Kang H."/>
            <person name="Chen J."/>
            <person name="Wang L."/>
            <person name="Chen A."/>
            <person name="Yu S."/>
            <person name="Gao Z."/>
            <person name="Jin L."/>
            <person name="Gu W."/>
            <person name="Wang Z."/>
            <person name="Zhao L."/>
            <person name="Shi B."/>
            <person name="Wen H."/>
            <person name="Lin R."/>
            <person name="Jones M.K."/>
            <person name="Brejova B."/>
            <person name="Vinar T."/>
            <person name="Zhao G."/>
            <person name="McManus D.P."/>
            <person name="Chen Z."/>
            <person name="Zhou Y."/>
            <person name="Wang S."/>
        </authorList>
    </citation>
    <scope>NUCLEOTIDE SEQUENCE [LARGE SCALE GENOMIC DNA]</scope>
</reference>
<feature type="compositionally biased region" description="Polar residues" evidence="1">
    <location>
        <begin position="1"/>
        <end position="11"/>
    </location>
</feature>
<feature type="compositionally biased region" description="Low complexity" evidence="1">
    <location>
        <begin position="42"/>
        <end position="55"/>
    </location>
</feature>
<protein>
    <submittedName>
        <fullName evidence="2">Uncharacterized protein</fullName>
    </submittedName>
</protein>
<name>W6UQC7_ECHGR</name>
<keyword evidence="3" id="KW-1185">Reference proteome</keyword>
<gene>
    <name evidence="2" type="ORF">EGR_02382</name>
</gene>
<feature type="compositionally biased region" description="Basic and acidic residues" evidence="1">
    <location>
        <begin position="58"/>
        <end position="68"/>
    </location>
</feature>
<organism evidence="2 3">
    <name type="scientific">Echinococcus granulosus</name>
    <name type="common">Hydatid tapeworm</name>
    <dbReference type="NCBI Taxonomy" id="6210"/>
    <lineage>
        <taxon>Eukaryota</taxon>
        <taxon>Metazoa</taxon>
        <taxon>Spiralia</taxon>
        <taxon>Lophotrochozoa</taxon>
        <taxon>Platyhelminthes</taxon>
        <taxon>Cestoda</taxon>
        <taxon>Eucestoda</taxon>
        <taxon>Cyclophyllidea</taxon>
        <taxon>Taeniidae</taxon>
        <taxon>Echinococcus</taxon>
        <taxon>Echinococcus granulosus group</taxon>
    </lineage>
</organism>
<dbReference type="CTD" id="36338097"/>
<comment type="caution">
    <text evidence="2">The sequence shown here is derived from an EMBL/GenBank/DDBJ whole genome shotgun (WGS) entry which is preliminary data.</text>
</comment>
<sequence>MDTVTHFTTANREIIDRVQPRAQPTHRRNSDQSGTGRCQRHSQPSQQQLTTTSHTSGRRPERCHHILRVDLPVPTSSCQDRIRR</sequence>
<dbReference type="RefSeq" id="XP_024354137.1">
    <property type="nucleotide sequence ID" value="XM_024491631.1"/>
</dbReference>
<proteinExistence type="predicted"/>
<dbReference type="KEGG" id="egl:EGR_02382"/>
<evidence type="ECO:0000256" key="1">
    <source>
        <dbReference type="SAM" id="MobiDB-lite"/>
    </source>
</evidence>
<dbReference type="Proteomes" id="UP000019149">
    <property type="component" value="Unassembled WGS sequence"/>
</dbReference>
<evidence type="ECO:0000313" key="2">
    <source>
        <dbReference type="EMBL" id="EUB62941.1"/>
    </source>
</evidence>
<dbReference type="GeneID" id="36338097"/>
<accession>W6UQC7</accession>
<dbReference type="EMBL" id="APAU02000010">
    <property type="protein sequence ID" value="EUB62941.1"/>
    <property type="molecule type" value="Genomic_DNA"/>
</dbReference>
<evidence type="ECO:0000313" key="3">
    <source>
        <dbReference type="Proteomes" id="UP000019149"/>
    </source>
</evidence>